<comment type="caution">
    <text evidence="5">The sequence shown here is derived from an EMBL/GenBank/DDBJ whole genome shotgun (WGS) entry which is preliminary data.</text>
</comment>
<dbReference type="PANTHER" id="PTHR43691">
    <property type="entry name" value="URIDINE PHOSPHORYLASE"/>
    <property type="match status" value="1"/>
</dbReference>
<evidence type="ECO:0000256" key="1">
    <source>
        <dbReference type="ARBA" id="ARBA00011888"/>
    </source>
</evidence>
<sequence length="246" mass="26621">MLEDDLAETGVIEPHLVVRPVDMPEAAVLCFFPEVVDAVGATARRIARLSSERGSTPVWETEVDGRRLAVVQPGVGAPLSVMFLEELIAMGARKLVAVGGAGTLVPELVLGHAVVVESAVRDEGTSFHYLPPTRTIEADPHGVDVLTRTLDDAAVPYVVGRSWTTDAVYRETRARVDRRRAEGCLVVEMEASAFIAVARYRGVRFAQLLLAADSLAGEAWEHRGWTTARQAREGLFRLAARAALAL</sequence>
<dbReference type="GO" id="GO:0006152">
    <property type="term" value="P:purine nucleoside catabolic process"/>
    <property type="evidence" value="ECO:0007669"/>
    <property type="project" value="TreeGrafter"/>
</dbReference>
<dbReference type="PANTHER" id="PTHR43691:SF11">
    <property type="entry name" value="FI09636P-RELATED"/>
    <property type="match status" value="1"/>
</dbReference>
<dbReference type="InterPro" id="IPR035994">
    <property type="entry name" value="Nucleoside_phosphorylase_sf"/>
</dbReference>
<evidence type="ECO:0000256" key="2">
    <source>
        <dbReference type="ARBA" id="ARBA00021980"/>
    </source>
</evidence>
<feature type="domain" description="Nucleoside phosphorylase" evidence="4">
    <location>
        <begin position="27"/>
        <end position="222"/>
    </location>
</feature>
<dbReference type="Proteomes" id="UP000586918">
    <property type="component" value="Unassembled WGS sequence"/>
</dbReference>
<keyword evidence="6" id="KW-1185">Reference proteome</keyword>
<dbReference type="EMBL" id="JAAXKZ010000001">
    <property type="protein sequence ID" value="NMH90051.1"/>
    <property type="molecule type" value="Genomic_DNA"/>
</dbReference>
<dbReference type="GO" id="GO:0004850">
    <property type="term" value="F:uridine phosphorylase activity"/>
    <property type="evidence" value="ECO:0007669"/>
    <property type="project" value="UniProtKB-EC"/>
</dbReference>
<dbReference type="InterPro" id="IPR000845">
    <property type="entry name" value="Nucleoside_phosphorylase_d"/>
</dbReference>
<proteinExistence type="predicted"/>
<accession>A0A848DBY9</accession>
<name>A0A848DBY9_9PSEU</name>
<dbReference type="GO" id="GO:0004731">
    <property type="term" value="F:purine-nucleoside phosphorylase activity"/>
    <property type="evidence" value="ECO:0007669"/>
    <property type="project" value="TreeGrafter"/>
</dbReference>
<dbReference type="GO" id="GO:0005829">
    <property type="term" value="C:cytosol"/>
    <property type="evidence" value="ECO:0007669"/>
    <property type="project" value="TreeGrafter"/>
</dbReference>
<dbReference type="EC" id="2.4.2.3" evidence="1"/>
<protein>
    <recommendedName>
        <fullName evidence="2">Uridine phosphorylase</fullName>
        <ecNumber evidence="1">2.4.2.3</ecNumber>
    </recommendedName>
</protein>
<gene>
    <name evidence="5" type="ORF">HF519_00250</name>
</gene>
<evidence type="ECO:0000313" key="6">
    <source>
        <dbReference type="Proteomes" id="UP000586918"/>
    </source>
</evidence>
<dbReference type="Pfam" id="PF01048">
    <property type="entry name" value="PNP_UDP_1"/>
    <property type="match status" value="1"/>
</dbReference>
<dbReference type="Gene3D" id="3.40.50.1580">
    <property type="entry name" value="Nucleoside phosphorylase domain"/>
    <property type="match status" value="1"/>
</dbReference>
<organism evidence="5 6">
    <name type="scientific">Pseudonocardia bannensis</name>
    <dbReference type="NCBI Taxonomy" id="630973"/>
    <lineage>
        <taxon>Bacteria</taxon>
        <taxon>Bacillati</taxon>
        <taxon>Actinomycetota</taxon>
        <taxon>Actinomycetes</taxon>
        <taxon>Pseudonocardiales</taxon>
        <taxon>Pseudonocardiaceae</taxon>
        <taxon>Pseudonocardia</taxon>
    </lineage>
</organism>
<dbReference type="SUPFAM" id="SSF53167">
    <property type="entry name" value="Purine and uridine phosphorylases"/>
    <property type="match status" value="1"/>
</dbReference>
<dbReference type="CDD" id="cd09007">
    <property type="entry name" value="NP-I_spr0068"/>
    <property type="match status" value="1"/>
</dbReference>
<dbReference type="AlphaFoldDB" id="A0A848DBY9"/>
<comment type="catalytic activity">
    <reaction evidence="3">
        <text>uridine + phosphate = alpha-D-ribose 1-phosphate + uracil</text>
        <dbReference type="Rhea" id="RHEA:24388"/>
        <dbReference type="ChEBI" id="CHEBI:16704"/>
        <dbReference type="ChEBI" id="CHEBI:17568"/>
        <dbReference type="ChEBI" id="CHEBI:43474"/>
        <dbReference type="ChEBI" id="CHEBI:57720"/>
        <dbReference type="EC" id="2.4.2.3"/>
    </reaction>
</comment>
<reference evidence="5 6" key="1">
    <citation type="submission" date="2020-04" db="EMBL/GenBank/DDBJ databases">
        <authorList>
            <person name="Klaysubun C."/>
            <person name="Duangmal K."/>
            <person name="Lipun K."/>
        </authorList>
    </citation>
    <scope>NUCLEOTIDE SEQUENCE [LARGE SCALE GENOMIC DNA]</scope>
    <source>
        <strain evidence="5 6">DSM 45300</strain>
    </source>
</reference>
<evidence type="ECO:0000259" key="4">
    <source>
        <dbReference type="Pfam" id="PF01048"/>
    </source>
</evidence>
<evidence type="ECO:0000256" key="3">
    <source>
        <dbReference type="ARBA" id="ARBA00048447"/>
    </source>
</evidence>
<evidence type="ECO:0000313" key="5">
    <source>
        <dbReference type="EMBL" id="NMH90051.1"/>
    </source>
</evidence>